<feature type="signal peptide" evidence="2">
    <location>
        <begin position="1"/>
        <end position="30"/>
    </location>
</feature>
<keyword evidence="4" id="KW-1185">Reference proteome</keyword>
<dbReference type="STRING" id="1185876.BN8_03737"/>
<proteinExistence type="predicted"/>
<comment type="caution">
    <text evidence="3">The sequence shown here is derived from an EMBL/GenBank/DDBJ whole genome shotgun (WGS) entry which is preliminary data.</text>
</comment>
<name>I2GKX9_9BACT</name>
<evidence type="ECO:0000313" key="3">
    <source>
        <dbReference type="EMBL" id="CCH54555.1"/>
    </source>
</evidence>
<gene>
    <name evidence="3" type="ORF">BN8_03737</name>
</gene>
<accession>I2GKX9</accession>
<feature type="chain" id="PRO_5003658547" description="Ig-like domain-containing protein" evidence="2">
    <location>
        <begin position="31"/>
        <end position="1297"/>
    </location>
</feature>
<evidence type="ECO:0000256" key="1">
    <source>
        <dbReference type="SAM" id="MobiDB-lite"/>
    </source>
</evidence>
<dbReference type="eggNOG" id="COG3391">
    <property type="taxonomic scope" value="Bacteria"/>
</dbReference>
<protein>
    <recommendedName>
        <fullName evidence="5">Ig-like domain-containing protein</fullName>
    </recommendedName>
</protein>
<evidence type="ECO:0000313" key="4">
    <source>
        <dbReference type="Proteomes" id="UP000009309"/>
    </source>
</evidence>
<dbReference type="eggNOG" id="COG5434">
    <property type="taxonomic scope" value="Bacteria"/>
</dbReference>
<organism evidence="3 4">
    <name type="scientific">Fibrisoma limi BUZ 3</name>
    <dbReference type="NCBI Taxonomy" id="1185876"/>
    <lineage>
        <taxon>Bacteria</taxon>
        <taxon>Pseudomonadati</taxon>
        <taxon>Bacteroidota</taxon>
        <taxon>Cytophagia</taxon>
        <taxon>Cytophagales</taxon>
        <taxon>Spirosomataceae</taxon>
        <taxon>Fibrisoma</taxon>
    </lineage>
</organism>
<evidence type="ECO:0008006" key="5">
    <source>
        <dbReference type="Google" id="ProtNLM"/>
    </source>
</evidence>
<sequence>MRFLSLSIQRIRRYVTLSLATLMAISLSVASNPPVNAPPGKPALKPYVSLLRSPGNPLIRIPLAANDPIRFSLTVDKPAVRLGEEIELTITAELLNVSPNLMFFLPGSNAFSLKLLLPPGFEQTGGTFVDYVGDELTYPAKPTVTYRIKGRFTAVTPGATFRLLRSHRQAGDQSQFVEKARLQTEPFTSLSGQPLPRRQPAVLYVLTTPEGSSAGARTAASNVSYRGFFEFAHCDIVGGWAMNDNARRRSTSVDIFIDDQKVATVPADQIRQDVADAFDVRDYNRYGFRWEMPAKYRNNKSLRVSARFSGTDTELTLSPRTTDVCKGSGPVTPPVDPPETETPTTPPANARYRGFLDWASCERITGWIMNENARNQSASIDIYINNQKVATITADQQRPDVAAAFGVKGFDRYGYNWLIPDRYKKNARLTITVKGASTTQELTNSPRTTDVCENSTPVQDSCRFEVSVRSVTATCGSSVTLTTTCEGEDCNGVNYAWAGNDLTKTGSSISFDAPSTNGVYSYTVTASRNGCTPKTAVSTVTVTGCVTTPPPVKDSCRFAVTASSLTATCGSSVTVTANCEGEDCNRVNYQWTGNGITQAGQSLALNAPSTNGTYSYTVTATQDGCPPKTAVSTVTVSDCESTPPPVKDSCRFAVSVNSVTATCGSSVTLSTTCEGEDCDGVTYAWTGNDLTKTGSSISFDAPSTNGTYSYTVTASRNGCTSKTAVSTVTVTGCVTTPPPVKDSCRFSISASSVTATCGSSVTLSTTCEGEDCDGVSYTWSGNGINKTGASVSFNAPLADGTYFYTVKATRNGCAAKTDTVAITVSGCTPPSNDEYPILNSPFPADKRPVLQNERVRVAIDLGVGGVIREVTDLEVGENMINCMVKSDGVRDPGRDDQISLYSLPGDNTGWKQGKGPLLQDIGYNPVQGGDIAGNFSPILGYGRTDKMLYSKTRGLHWGLNNELGDYIVEQWVWLDGNIVRRHVRITGDRKDETRYSDARQQELPCTYTNSAYYQYYVVQADPYTNGELINVNALPNIGGTQESLSQHNNRPVSGPYDIDASEPWIVAIRPSINRGLALHTPFSHEFRAGLFGEIGWGPAESSNAGYIANGITMILDRNGVYEFDINMVVGTLSEIRNTINTLPRSETKPNYVFAGQGKRHGFFYRKGYDQGYPVGDELVITPTDKRFRFNSPTKGYRTNEFKTVYVRMRARTRETQLVFDWRKVGQTELQAAQAGQQMTFTITGDNQYRTIAIPVGNHPDWNGTVAEFGIKYVNPTETPVYNQEFGIKWLSASDLGN</sequence>
<dbReference type="Proteomes" id="UP000009309">
    <property type="component" value="Unassembled WGS sequence"/>
</dbReference>
<keyword evidence="2" id="KW-0732">Signal</keyword>
<dbReference type="OrthoDB" id="633728at2"/>
<dbReference type="RefSeq" id="WP_009283133.1">
    <property type="nucleotide sequence ID" value="NZ_CAIT01000007.1"/>
</dbReference>
<reference evidence="3 4" key="1">
    <citation type="journal article" date="2012" name="J. Bacteriol.">
        <title>Genome Sequence of the Filamentous Bacterium Fibrisoma limi BUZ 3T.</title>
        <authorList>
            <person name="Filippini M."/>
            <person name="Qi W."/>
            <person name="Jaenicke S."/>
            <person name="Goesmann A."/>
            <person name="Smits T.H."/>
            <person name="Bagheri H.C."/>
        </authorList>
    </citation>
    <scope>NUCLEOTIDE SEQUENCE [LARGE SCALE GENOMIC DNA]</scope>
    <source>
        <strain evidence="4">BUZ 3T</strain>
    </source>
</reference>
<feature type="region of interest" description="Disordered" evidence="1">
    <location>
        <begin position="319"/>
        <end position="349"/>
    </location>
</feature>
<dbReference type="EMBL" id="CAIT01000007">
    <property type="protein sequence ID" value="CCH54555.1"/>
    <property type="molecule type" value="Genomic_DNA"/>
</dbReference>
<evidence type="ECO:0000256" key="2">
    <source>
        <dbReference type="SAM" id="SignalP"/>
    </source>
</evidence>